<dbReference type="PANTHER" id="PTHR22916:SF3">
    <property type="entry name" value="UDP-GLCNAC:BETAGAL BETA-1,3-N-ACETYLGLUCOSAMINYLTRANSFERASE-LIKE PROTEIN 1"/>
    <property type="match status" value="1"/>
</dbReference>
<dbReference type="RefSeq" id="WP_084843321.1">
    <property type="nucleotide sequence ID" value="NZ_ARYN01000026.1"/>
</dbReference>
<feature type="domain" description="Glycosyltransferase 2-like" evidence="1">
    <location>
        <begin position="10"/>
        <end position="171"/>
    </location>
</feature>
<comment type="caution">
    <text evidence="2">The sequence shown here is derived from an EMBL/GenBank/DDBJ whole genome shotgun (WGS) entry which is preliminary data.</text>
</comment>
<keyword evidence="3" id="KW-1185">Reference proteome</keyword>
<dbReference type="OrthoDB" id="396512at2"/>
<evidence type="ECO:0000313" key="2">
    <source>
        <dbReference type="EMBL" id="ORL43736.1"/>
    </source>
</evidence>
<dbReference type="EMBL" id="ARYN01000026">
    <property type="protein sequence ID" value="ORL43736.1"/>
    <property type="molecule type" value="Genomic_DNA"/>
</dbReference>
<dbReference type="AlphaFoldDB" id="A0A1Y1SY85"/>
<evidence type="ECO:0000259" key="1">
    <source>
        <dbReference type="Pfam" id="PF00535"/>
    </source>
</evidence>
<dbReference type="InterPro" id="IPR001173">
    <property type="entry name" value="Glyco_trans_2-like"/>
</dbReference>
<dbReference type="STRING" id="1185767.IIF7_19284"/>
<sequence>MREKEAILYTIIIPHKNEPVLLQRCLDSIPLKQDVEVVIVDDDSDEEIVDFNNFPGLNRKNTKVVFLKGIDSKGAGNARNIGLEKAKGKWILFCDADDYFTEFFYLTVKKYENSDYHIIIFNIDIPKGINYQGSTYQNIINNYDETKEESLQDVKFKIWTPWAKLYNKDFINRIGVKFESRRVGNDAFFVISANNNTDKIEIDKTKIYYHYYNNHGLSHKKKQSLDSFLDRMEIDIWRRNLYRQKKLYRYLDGAGIYQVLIEVYKVYGLKAFFKTFYKSFKYGANFTCPIKYKLKKILMPNG</sequence>
<dbReference type="Pfam" id="PF00535">
    <property type="entry name" value="Glycos_transf_2"/>
    <property type="match status" value="1"/>
</dbReference>
<dbReference type="InterPro" id="IPR029044">
    <property type="entry name" value="Nucleotide-diphossugar_trans"/>
</dbReference>
<dbReference type="GO" id="GO:0016758">
    <property type="term" value="F:hexosyltransferase activity"/>
    <property type="evidence" value="ECO:0007669"/>
    <property type="project" value="UniProtKB-ARBA"/>
</dbReference>
<dbReference type="SUPFAM" id="SSF53448">
    <property type="entry name" value="Nucleotide-diphospho-sugar transferases"/>
    <property type="match status" value="1"/>
</dbReference>
<organism evidence="2 3">
    <name type="scientific">Zunongwangia atlantica 22II14-10F7</name>
    <dbReference type="NCBI Taxonomy" id="1185767"/>
    <lineage>
        <taxon>Bacteria</taxon>
        <taxon>Pseudomonadati</taxon>
        <taxon>Bacteroidota</taxon>
        <taxon>Flavobacteriia</taxon>
        <taxon>Flavobacteriales</taxon>
        <taxon>Flavobacteriaceae</taxon>
        <taxon>Zunongwangia</taxon>
    </lineage>
</organism>
<reference evidence="2 3" key="1">
    <citation type="submission" date="2013-04" db="EMBL/GenBank/DDBJ databases">
        <title>Zunongwangia sp. 22II14-10F7 Genome Sequencing.</title>
        <authorList>
            <person name="Lai Q."/>
            <person name="Shao Z."/>
        </authorList>
    </citation>
    <scope>NUCLEOTIDE SEQUENCE [LARGE SCALE GENOMIC DNA]</scope>
    <source>
        <strain evidence="2 3">22II14-10F7</strain>
    </source>
</reference>
<dbReference type="PANTHER" id="PTHR22916">
    <property type="entry name" value="GLYCOSYLTRANSFERASE"/>
    <property type="match status" value="1"/>
</dbReference>
<gene>
    <name evidence="2" type="ORF">IIF7_19284</name>
</gene>
<dbReference type="Proteomes" id="UP000192746">
    <property type="component" value="Unassembled WGS sequence"/>
</dbReference>
<dbReference type="Gene3D" id="3.90.550.10">
    <property type="entry name" value="Spore Coat Polysaccharide Biosynthesis Protein SpsA, Chain A"/>
    <property type="match status" value="1"/>
</dbReference>
<proteinExistence type="predicted"/>
<dbReference type="CDD" id="cd00761">
    <property type="entry name" value="Glyco_tranf_GTA_type"/>
    <property type="match status" value="1"/>
</dbReference>
<protein>
    <submittedName>
        <fullName evidence="2">Glycosyl transferase 2</fullName>
    </submittedName>
</protein>
<name>A0A1Y1SY85_9FLAO</name>
<evidence type="ECO:0000313" key="3">
    <source>
        <dbReference type="Proteomes" id="UP000192746"/>
    </source>
</evidence>
<accession>A0A1Y1SY85</accession>
<keyword evidence="2" id="KW-0808">Transferase</keyword>